<dbReference type="PROSITE" id="PS00409">
    <property type="entry name" value="PROKAR_NTER_METHYL"/>
    <property type="match status" value="1"/>
</dbReference>
<dbReference type="GO" id="GO:0015627">
    <property type="term" value="C:type II protein secretion system complex"/>
    <property type="evidence" value="ECO:0007669"/>
    <property type="project" value="InterPro"/>
</dbReference>
<protein>
    <submittedName>
        <fullName evidence="7">Prepilin-type N-terminal cleavage/methylation domain-containing protein</fullName>
    </submittedName>
</protein>
<proteinExistence type="predicted"/>
<dbReference type="InterPro" id="IPR012902">
    <property type="entry name" value="N_methyl_site"/>
</dbReference>
<gene>
    <name evidence="7" type="ORF">F1C12_19345</name>
</gene>
<sequence>MIRTEERSTEEGFTLIEVLIAMLLLAILALAILPSLVGILKASVRNVNVATATQIVNKNLVDARTIGTTCAALQSYGSAVVATVTDTRGVTFSTTRTVSACPSTYPATVSVSVTVMSTNSLQAVATGATLVIVRSAS</sequence>
<evidence type="ECO:0000256" key="4">
    <source>
        <dbReference type="ARBA" id="ARBA00022989"/>
    </source>
</evidence>
<dbReference type="EMBL" id="CP043641">
    <property type="protein sequence ID" value="QNE37053.1"/>
    <property type="molecule type" value="Genomic_DNA"/>
</dbReference>
<dbReference type="NCBIfam" id="TIGR02532">
    <property type="entry name" value="IV_pilin_GFxxxE"/>
    <property type="match status" value="1"/>
</dbReference>
<dbReference type="KEGG" id="lse:F1C12_19345"/>
<keyword evidence="4 6" id="KW-1133">Transmembrane helix</keyword>
<evidence type="ECO:0000313" key="7">
    <source>
        <dbReference type="EMBL" id="QNE37053.1"/>
    </source>
</evidence>
<keyword evidence="2" id="KW-0488">Methylation</keyword>
<evidence type="ECO:0000256" key="5">
    <source>
        <dbReference type="ARBA" id="ARBA00023136"/>
    </source>
</evidence>
<keyword evidence="3 6" id="KW-0812">Transmembrane</keyword>
<accession>A0A7G6YEY8</accession>
<evidence type="ECO:0000256" key="2">
    <source>
        <dbReference type="ARBA" id="ARBA00022481"/>
    </source>
</evidence>
<dbReference type="SUPFAM" id="SSF54523">
    <property type="entry name" value="Pili subunits"/>
    <property type="match status" value="1"/>
</dbReference>
<reference evidence="8" key="1">
    <citation type="submission" date="2019-09" db="EMBL/GenBank/DDBJ databases">
        <title>Antimicrobial potential of Antarctic Bacteria.</title>
        <authorList>
            <person name="Benaud N."/>
            <person name="Edwards R.J."/>
            <person name="Ferrari B.C."/>
        </authorList>
    </citation>
    <scope>NUCLEOTIDE SEQUENCE [LARGE SCALE GENOMIC DNA]</scope>
    <source>
        <strain evidence="8">INR9</strain>
    </source>
</reference>
<dbReference type="GO" id="GO:0015628">
    <property type="term" value="P:protein secretion by the type II secretion system"/>
    <property type="evidence" value="ECO:0007669"/>
    <property type="project" value="InterPro"/>
</dbReference>
<dbReference type="GO" id="GO:0016020">
    <property type="term" value="C:membrane"/>
    <property type="evidence" value="ECO:0007669"/>
    <property type="project" value="UniProtKB-SubCell"/>
</dbReference>
<dbReference type="RefSeq" id="WP_185276477.1">
    <property type="nucleotide sequence ID" value="NZ_CP043641.1"/>
</dbReference>
<evidence type="ECO:0000256" key="3">
    <source>
        <dbReference type="ARBA" id="ARBA00022692"/>
    </source>
</evidence>
<keyword evidence="5 6" id="KW-0472">Membrane</keyword>
<dbReference type="PRINTS" id="PR00885">
    <property type="entry name" value="BCTERIALGSPH"/>
</dbReference>
<name>A0A7G6YEY8_9MICO</name>
<dbReference type="InterPro" id="IPR002416">
    <property type="entry name" value="T2SS_protein-GspH"/>
</dbReference>
<dbReference type="Pfam" id="PF07963">
    <property type="entry name" value="N_methyl"/>
    <property type="match status" value="1"/>
</dbReference>
<evidence type="ECO:0000256" key="1">
    <source>
        <dbReference type="ARBA" id="ARBA00004167"/>
    </source>
</evidence>
<evidence type="ECO:0000256" key="6">
    <source>
        <dbReference type="SAM" id="Phobius"/>
    </source>
</evidence>
<organism evidence="7 8">
    <name type="scientific">Leifsonia shinshuensis</name>
    <dbReference type="NCBI Taxonomy" id="150026"/>
    <lineage>
        <taxon>Bacteria</taxon>
        <taxon>Bacillati</taxon>
        <taxon>Actinomycetota</taxon>
        <taxon>Actinomycetes</taxon>
        <taxon>Micrococcales</taxon>
        <taxon>Microbacteriaceae</taxon>
        <taxon>Leifsonia</taxon>
    </lineage>
</organism>
<dbReference type="Gene3D" id="3.30.700.10">
    <property type="entry name" value="Glycoprotein, Type 4 Pilin"/>
    <property type="match status" value="1"/>
</dbReference>
<comment type="subcellular location">
    <subcellularLocation>
        <location evidence="1">Membrane</location>
        <topology evidence="1">Single-pass membrane protein</topology>
    </subcellularLocation>
</comment>
<dbReference type="AlphaFoldDB" id="A0A7G6YEY8"/>
<dbReference type="InterPro" id="IPR045584">
    <property type="entry name" value="Pilin-like"/>
</dbReference>
<feature type="transmembrane region" description="Helical" evidence="6">
    <location>
        <begin position="12"/>
        <end position="37"/>
    </location>
</feature>
<dbReference type="Proteomes" id="UP000515511">
    <property type="component" value="Chromosome"/>
</dbReference>
<evidence type="ECO:0000313" key="8">
    <source>
        <dbReference type="Proteomes" id="UP000515511"/>
    </source>
</evidence>